<dbReference type="Pfam" id="PF13561">
    <property type="entry name" value="adh_short_C2"/>
    <property type="match status" value="1"/>
</dbReference>
<dbReference type="Gene3D" id="3.40.50.720">
    <property type="entry name" value="NAD(P)-binding Rossmann-like Domain"/>
    <property type="match status" value="1"/>
</dbReference>
<sequence length="265" mass="28177">MKPRNIVITGGGTGIGEACAHLFTLLGDNVFIIGRRAEPLQTVAYQTGAIAITADAATETSWNEVILPQIKQHTDTIDVLICNAGAMGIGKAEDISDHQWHQAMTANLDSAFASARACLPNLVQSQGNILFIGSIASLASGPEVYGYVTAKHAIIGLMRSIARDYGRQGVRANAICPGWVKTPMADEEMQPLINQYQFTLDEAYQYVCRDVPLQRPATPKEIALACKFLCSADAAIITGTTLVIDGGATAVDLPTLAFTEGAIRA</sequence>
<dbReference type="InterPro" id="IPR036291">
    <property type="entry name" value="NAD(P)-bd_dom_sf"/>
</dbReference>
<dbReference type="CDD" id="cd05233">
    <property type="entry name" value="SDR_c"/>
    <property type="match status" value="1"/>
</dbReference>
<comment type="similarity">
    <text evidence="1">Belongs to the short-chain dehydrogenases/reductases (SDR) family.</text>
</comment>
<organism evidence="2 3">
    <name type="scientific">Providencia manganoxydans</name>
    <dbReference type="NCBI Taxonomy" id="2923283"/>
    <lineage>
        <taxon>Bacteria</taxon>
        <taxon>Pseudomonadati</taxon>
        <taxon>Pseudomonadota</taxon>
        <taxon>Gammaproteobacteria</taxon>
        <taxon>Enterobacterales</taxon>
        <taxon>Morganellaceae</taxon>
        <taxon>Providencia</taxon>
    </lineage>
</organism>
<dbReference type="Proteomes" id="UP000596157">
    <property type="component" value="Chromosome"/>
</dbReference>
<gene>
    <name evidence="2" type="ORF">JI723_03915</name>
</gene>
<proteinExistence type="inferred from homology"/>
<dbReference type="PRINTS" id="PR00081">
    <property type="entry name" value="GDHRDH"/>
</dbReference>
<dbReference type="PRINTS" id="PR00080">
    <property type="entry name" value="SDRFAMILY"/>
</dbReference>
<protein>
    <submittedName>
        <fullName evidence="2">SDR family oxidoreductase</fullName>
    </submittedName>
</protein>
<dbReference type="InterPro" id="IPR002347">
    <property type="entry name" value="SDR_fam"/>
</dbReference>
<dbReference type="InterPro" id="IPR020904">
    <property type="entry name" value="Sc_DH/Rdtase_CS"/>
</dbReference>
<name>A0ABX7AGT8_9GAMM</name>
<keyword evidence="3" id="KW-1185">Reference proteome</keyword>
<evidence type="ECO:0000256" key="1">
    <source>
        <dbReference type="ARBA" id="ARBA00006484"/>
    </source>
</evidence>
<dbReference type="InterPro" id="IPR050259">
    <property type="entry name" value="SDR"/>
</dbReference>
<dbReference type="PANTHER" id="PTHR42879:SF2">
    <property type="entry name" value="3-OXOACYL-[ACYL-CARRIER-PROTEIN] REDUCTASE FABG"/>
    <property type="match status" value="1"/>
</dbReference>
<dbReference type="GeneID" id="92277830"/>
<dbReference type="EMBL" id="CP067099">
    <property type="protein sequence ID" value="QQO63145.1"/>
    <property type="molecule type" value="Genomic_DNA"/>
</dbReference>
<dbReference type="SUPFAM" id="SSF51735">
    <property type="entry name" value="NAD(P)-binding Rossmann-fold domains"/>
    <property type="match status" value="1"/>
</dbReference>
<reference evidence="3" key="1">
    <citation type="submission" date="2021-01" db="EMBL/GenBank/DDBJ databases">
        <title>Providencia vermicola LLDRA6, a soil-borne Mn(II)-oxidizing bacterium, exploits a strategy of superoxide production coupled to hydrogen peroxide consumption to generate Mn oxides, as revealed by transcriptional up-regulation of genes for phenylacetic acid catabolism.</title>
        <authorList>
            <person name="Chen S."/>
            <person name="Ding Z."/>
            <person name="Chen J."/>
            <person name="Luo J."/>
            <person name="Ruan X."/>
            <person name="Li Z."/>
            <person name="Liao F."/>
            <person name="He J."/>
            <person name="Li D."/>
        </authorList>
    </citation>
    <scope>NUCLEOTIDE SEQUENCE [LARGE SCALE GENOMIC DNA]</scope>
    <source>
        <strain evidence="3">LLDRA6</strain>
    </source>
</reference>
<evidence type="ECO:0000313" key="2">
    <source>
        <dbReference type="EMBL" id="QQO63145.1"/>
    </source>
</evidence>
<evidence type="ECO:0000313" key="3">
    <source>
        <dbReference type="Proteomes" id="UP000596157"/>
    </source>
</evidence>
<dbReference type="RefSeq" id="WP_337979791.1">
    <property type="nucleotide sequence ID" value="NZ_CP067099.1"/>
</dbReference>
<dbReference type="PROSITE" id="PS00061">
    <property type="entry name" value="ADH_SHORT"/>
    <property type="match status" value="1"/>
</dbReference>
<dbReference type="PANTHER" id="PTHR42879">
    <property type="entry name" value="3-OXOACYL-(ACYL-CARRIER-PROTEIN) REDUCTASE"/>
    <property type="match status" value="1"/>
</dbReference>
<accession>A0ABX7AGT8</accession>